<comment type="caution">
    <text evidence="6">The sequence shown here is derived from an EMBL/GenBank/DDBJ whole genome shotgun (WGS) entry which is preliminary data.</text>
</comment>
<dbReference type="EMBL" id="BAAAGS010000073">
    <property type="protein sequence ID" value="GAA0557329.1"/>
    <property type="molecule type" value="Genomic_DNA"/>
</dbReference>
<feature type="domain" description="ATP-grasp" evidence="5">
    <location>
        <begin position="98"/>
        <end position="311"/>
    </location>
</feature>
<dbReference type="InterPro" id="IPR011761">
    <property type="entry name" value="ATP-grasp"/>
</dbReference>
<keyword evidence="1" id="KW-0436">Ligase</keyword>
<dbReference type="InterPro" id="IPR052032">
    <property type="entry name" value="ATP-dep_AA_Ligase"/>
</dbReference>
<dbReference type="Proteomes" id="UP001500729">
    <property type="component" value="Unassembled WGS sequence"/>
</dbReference>
<dbReference type="InterPro" id="IPR005479">
    <property type="entry name" value="CPAse_ATP-bd"/>
</dbReference>
<keyword evidence="7" id="KW-1185">Reference proteome</keyword>
<keyword evidence="2 4" id="KW-0547">Nucleotide-binding</keyword>
<keyword evidence="3 4" id="KW-0067">ATP-binding</keyword>
<evidence type="ECO:0000256" key="1">
    <source>
        <dbReference type="ARBA" id="ARBA00022598"/>
    </source>
</evidence>
<sequence length="427" mass="48057">MLGLDERNCRLLHHLPHQNEYSFHPLLSKSELMEGEVGLSDYLERAQRELDKFDGSVDAIVGYWDFPVSSMVPILAQRNGLHGPSLESVVKCEHKYWSRLEQQKVTDALPAFALVDLNDAKMPGLRLPFWLKPVKSYSSVLAFRVGNQEDFDHAVAEIRECIGAVGTAFDYVLSMLDLPPEIHEGHGQMCLAEEEVGGQQITAEGYCFGGEPTVYGVVDSMTYPGTSSFLRYQYPSGLPQEVCDRVEEICKQVVRQVGLDRTTFNIEFFWDSDKGDLSILEMNPRLSQSHAPLFEFVDGVANLHAMVRLALGKDPEMPFRRGRYEVAAKWYMRTFKHAFVRSGPSRDDIEQVRRAVPDIIVDIVATEGANLSDVPFQDAYSYELAALYIGARNETELLERFHRSTELLHFDLDEIGRRAGGAASLGA</sequence>
<protein>
    <submittedName>
        <fullName evidence="6">ATP-grasp domain-containing protein</fullName>
    </submittedName>
</protein>
<dbReference type="PROSITE" id="PS50975">
    <property type="entry name" value="ATP_GRASP"/>
    <property type="match status" value="1"/>
</dbReference>
<dbReference type="PROSITE" id="PS00867">
    <property type="entry name" value="CPSASE_2"/>
    <property type="match status" value="1"/>
</dbReference>
<accession>A0ABP3P3V5</accession>
<dbReference type="PANTHER" id="PTHR43585">
    <property type="entry name" value="FUMIPYRROLE BIOSYNTHESIS PROTEIN C"/>
    <property type="match status" value="1"/>
</dbReference>
<evidence type="ECO:0000259" key="5">
    <source>
        <dbReference type="PROSITE" id="PS50975"/>
    </source>
</evidence>
<dbReference type="SUPFAM" id="SSF56059">
    <property type="entry name" value="Glutathione synthetase ATP-binding domain-like"/>
    <property type="match status" value="1"/>
</dbReference>
<evidence type="ECO:0000313" key="6">
    <source>
        <dbReference type="EMBL" id="GAA0557329.1"/>
    </source>
</evidence>
<organism evidence="6 7">
    <name type="scientific">Saccharopolyspora erythraea</name>
    <name type="common">Streptomyces erythraeus</name>
    <dbReference type="NCBI Taxonomy" id="1836"/>
    <lineage>
        <taxon>Bacteria</taxon>
        <taxon>Bacillati</taxon>
        <taxon>Actinomycetota</taxon>
        <taxon>Actinomycetes</taxon>
        <taxon>Pseudonocardiales</taxon>
        <taxon>Pseudonocardiaceae</taxon>
        <taxon>Saccharopolyspora</taxon>
    </lineage>
</organism>
<gene>
    <name evidence="6" type="ORF">GCM10009533_63680</name>
</gene>
<evidence type="ECO:0000313" key="7">
    <source>
        <dbReference type="Proteomes" id="UP001500729"/>
    </source>
</evidence>
<reference evidence="7" key="1">
    <citation type="journal article" date="2019" name="Int. J. Syst. Evol. Microbiol.">
        <title>The Global Catalogue of Microorganisms (GCM) 10K type strain sequencing project: providing services to taxonomists for standard genome sequencing and annotation.</title>
        <authorList>
            <consortium name="The Broad Institute Genomics Platform"/>
            <consortium name="The Broad Institute Genome Sequencing Center for Infectious Disease"/>
            <person name="Wu L."/>
            <person name="Ma J."/>
        </authorList>
    </citation>
    <scope>NUCLEOTIDE SEQUENCE [LARGE SCALE GENOMIC DNA]</scope>
    <source>
        <strain evidence="7">JCM 10303</strain>
    </source>
</reference>
<evidence type="ECO:0000256" key="3">
    <source>
        <dbReference type="ARBA" id="ARBA00022840"/>
    </source>
</evidence>
<dbReference type="RefSeq" id="WP_009950999.1">
    <property type="nucleotide sequence ID" value="NZ_BAAAGS010000073.1"/>
</dbReference>
<evidence type="ECO:0000256" key="4">
    <source>
        <dbReference type="PROSITE-ProRule" id="PRU00409"/>
    </source>
</evidence>
<dbReference type="Pfam" id="PF13535">
    <property type="entry name" value="ATP-grasp_4"/>
    <property type="match status" value="1"/>
</dbReference>
<dbReference type="Gene3D" id="3.30.470.20">
    <property type="entry name" value="ATP-grasp fold, B domain"/>
    <property type="match status" value="1"/>
</dbReference>
<dbReference type="PANTHER" id="PTHR43585:SF2">
    <property type="entry name" value="ATP-GRASP ENZYME FSQD"/>
    <property type="match status" value="1"/>
</dbReference>
<proteinExistence type="predicted"/>
<evidence type="ECO:0000256" key="2">
    <source>
        <dbReference type="ARBA" id="ARBA00022741"/>
    </source>
</evidence>
<name>A0ABP3P3V5_SACER</name>